<evidence type="ECO:0000313" key="4">
    <source>
        <dbReference type="EMBL" id="CAD55670.1"/>
    </source>
</evidence>
<evidence type="ECO:0000313" key="7">
    <source>
        <dbReference type="Proteomes" id="UP000009139"/>
    </source>
</evidence>
<dbReference type="KEGG" id="pab:PABs5747"/>
<comment type="similarity">
    <text evidence="1 3">Belongs to the UPF0165 family.</text>
</comment>
<organism evidence="4 6">
    <name type="scientific">Pyrococcus abyssi (strain GE5 / Orsay)</name>
    <dbReference type="NCBI Taxonomy" id="272844"/>
    <lineage>
        <taxon>Archaea</taxon>
        <taxon>Methanobacteriati</taxon>
        <taxon>Methanobacteriota</taxon>
        <taxon>Thermococci</taxon>
        <taxon>Thermococcales</taxon>
        <taxon>Thermococcaceae</taxon>
        <taxon>Pyrococcus</taxon>
    </lineage>
</organism>
<dbReference type="InterPro" id="IPR008203">
    <property type="entry name" value="AF2212-like"/>
</dbReference>
<keyword evidence="2 3" id="KW-1277">Toxin-antitoxin system</keyword>
<reference evidence="4" key="2">
    <citation type="journal article" date="2000" name="J. Mol. Biol.">
        <title>Archaeal homologs of eukaryotic methylation guide small nucleolar RNAs: lessons from the Pyrococcus genomes.</title>
        <authorList>
            <person name="Gaspin C."/>
            <person name="Cavaille J."/>
            <person name="Erauso G."/>
        </authorList>
    </citation>
    <scope>NUCLEOTIDE SEQUENCE</scope>
    <source>
        <strain evidence="4">Orsay</strain>
    </source>
</reference>
<accession>Q8J2W9</accession>
<evidence type="ECO:0000256" key="3">
    <source>
        <dbReference type="RuleBase" id="RU368051"/>
    </source>
</evidence>
<dbReference type="Gene3D" id="4.10.1150.10">
    <property type="entry name" value="AF2212/PG0164-like"/>
    <property type="match status" value="1"/>
</dbReference>
<dbReference type="EMBL" id="HE613800">
    <property type="protein sequence ID" value="CCE70602.1"/>
    <property type="molecule type" value="Genomic_DNA"/>
</dbReference>
<reference evidence="4" key="1">
    <citation type="submission" date="1999-07" db="EMBL/GenBank/DDBJ databases">
        <authorList>
            <person name="Genoscope"/>
        </authorList>
    </citation>
    <scope>NUCLEOTIDE SEQUENCE</scope>
    <source>
        <strain evidence="4">Orsay</strain>
    </source>
</reference>
<evidence type="ECO:0000313" key="6">
    <source>
        <dbReference type="Proteomes" id="UP000000810"/>
    </source>
</evidence>
<dbReference type="InterPro" id="IPR024069">
    <property type="entry name" value="AF2212-like_dom_sf"/>
</dbReference>
<sequence>MIEMPIIIECIYENSIFKPLKKVGLRDGQKVKIIIFEEVSLLKRDME</sequence>
<reference evidence="4" key="3">
    <citation type="journal article" date="2001" name="Genome Res.">
        <title>Genome evolution at the genus level: comparison of three complete genomes of hyperthermophilic archaea.</title>
        <authorList>
            <person name="Lecompte O."/>
            <person name="Ripp R."/>
            <person name="Puzos-Barbe V."/>
            <person name="Duprat S."/>
            <person name="Heilig R."/>
            <person name="Dietrich J."/>
            <person name="Thierry J.C."/>
            <person name="Poch O."/>
        </authorList>
    </citation>
    <scope>NUCLEOTIDE SEQUENCE</scope>
    <source>
        <strain evidence="4">Orsay</strain>
    </source>
</reference>
<dbReference type="HOGENOM" id="CLU_3163265_0_0_2"/>
<reference evidence="5 7" key="5">
    <citation type="journal article" date="2012" name="Curr. Microbiol.">
        <title>Re-annotation of two hyperthermophilic archaea Pyrococcus abyssi GE5 and Pyrococcus furiosus DSM 3638.</title>
        <authorList>
            <person name="Gao J."/>
            <person name="Wang J."/>
        </authorList>
    </citation>
    <scope>GENOME REANNOTATION</scope>
    <source>
        <strain evidence="5">GE5</strain>
        <strain evidence="7">GE5 / Orsay</strain>
    </source>
</reference>
<dbReference type="AlphaFoldDB" id="Q8J2W9"/>
<proteinExistence type="inferred from homology"/>
<evidence type="ECO:0000256" key="1">
    <source>
        <dbReference type="ARBA" id="ARBA00006615"/>
    </source>
</evidence>
<protein>
    <recommendedName>
        <fullName evidence="3">Antitoxin</fullName>
    </recommendedName>
</protein>
<evidence type="ECO:0000256" key="2">
    <source>
        <dbReference type="ARBA" id="ARBA00022649"/>
    </source>
</evidence>
<comment type="function">
    <text evidence="3">Antitoxin component of a type II toxin-antitoxin (TA) system.</text>
</comment>
<keyword evidence="6" id="KW-1185">Reference proteome</keyword>
<evidence type="ECO:0000313" key="5">
    <source>
        <dbReference type="EMBL" id="CCE70602.1"/>
    </source>
</evidence>
<name>Q8J2W9_PYRAB</name>
<dbReference type="SUPFAM" id="SSF141694">
    <property type="entry name" value="AF2212/PG0164-like"/>
    <property type="match status" value="1"/>
</dbReference>
<dbReference type="Proteomes" id="UP000009139">
    <property type="component" value="Chromosome"/>
</dbReference>
<dbReference type="Pfam" id="PF01954">
    <property type="entry name" value="AF2212-like"/>
    <property type="match status" value="1"/>
</dbReference>
<dbReference type="eggNOG" id="arCOG03880">
    <property type="taxonomic scope" value="Archaea"/>
</dbReference>
<gene>
    <name evidence="4" type="ordered locus">PABs5747</name>
</gene>
<dbReference type="STRING" id="272844.PABs5747"/>
<dbReference type="Proteomes" id="UP000000810">
    <property type="component" value="Chromosome"/>
</dbReference>
<dbReference type="PATRIC" id="fig|272844.11.peg.1248"/>
<reference evidence="4 6" key="4">
    <citation type="journal article" date="2003" name="Mol. Microbiol.">
        <title>An integrated analysis of the genome of the hyperthermophilic archaeon Pyrococcus abyssi.</title>
        <authorList>
            <person name="Cohen G."/>
            <person name="Barbe V."/>
            <person name="Flament D."/>
            <person name="Galperin M."/>
            <person name="Heilig R."/>
            <person name="Ripp R."/>
            <person name="Lecompte O."/>
            <person name="Prieur D."/>
            <person name="Poch O."/>
            <person name="Quellerou J."/>
            <person name="Thierry J.C."/>
            <person name="Van der Oost J."/>
            <person name="Weissenbach J."/>
            <person name="Zivanovic Y."/>
            <person name="Forterre P."/>
        </authorList>
    </citation>
    <scope>NUCLEOTIDE SEQUENCE [LARGE SCALE GENOMIC DNA]</scope>
    <source>
        <strain evidence="6">GE5 / Orsay</strain>
        <strain evidence="4">Orsay</strain>
    </source>
</reference>
<dbReference type="EMBL" id="AJ248286">
    <property type="protein sequence ID" value="CAD55670.1"/>
    <property type="molecule type" value="Genomic_DNA"/>
</dbReference>